<feature type="domain" description="AAA+ ATPase" evidence="1">
    <location>
        <begin position="558"/>
        <end position="721"/>
    </location>
</feature>
<name>A0ABS2ZCQ9_9BACL</name>
<evidence type="ECO:0000313" key="3">
    <source>
        <dbReference type="Proteomes" id="UP001319060"/>
    </source>
</evidence>
<dbReference type="EMBL" id="JAFHKS010000042">
    <property type="protein sequence ID" value="MBN3545098.1"/>
    <property type="molecule type" value="Genomic_DNA"/>
</dbReference>
<dbReference type="SMART" id="SM00382">
    <property type="entry name" value="AAA"/>
    <property type="match status" value="1"/>
</dbReference>
<evidence type="ECO:0000313" key="2">
    <source>
        <dbReference type="EMBL" id="MBN3545098.1"/>
    </source>
</evidence>
<dbReference type="InterPro" id="IPR011704">
    <property type="entry name" value="ATPase_dyneun-rel_AAA"/>
</dbReference>
<dbReference type="SUPFAM" id="SSF88697">
    <property type="entry name" value="PUA domain-like"/>
    <property type="match status" value="2"/>
</dbReference>
<dbReference type="InterPro" id="IPR052934">
    <property type="entry name" value="Methyl-DNA_Rec/Restrict_Enz"/>
</dbReference>
<protein>
    <submittedName>
        <fullName evidence="2">EVE domain-containing protein</fullName>
    </submittedName>
</protein>
<dbReference type="InterPro" id="IPR015947">
    <property type="entry name" value="PUA-like_sf"/>
</dbReference>
<dbReference type="Proteomes" id="UP001319060">
    <property type="component" value="Unassembled WGS sequence"/>
</dbReference>
<dbReference type="PANTHER" id="PTHR37291">
    <property type="entry name" value="5-METHYLCYTOSINE-SPECIFIC RESTRICTION ENZYME B"/>
    <property type="match status" value="1"/>
</dbReference>
<dbReference type="InterPro" id="IPR003593">
    <property type="entry name" value="AAA+_ATPase"/>
</dbReference>
<accession>A0ABS2ZCQ9</accession>
<keyword evidence="3" id="KW-1185">Reference proteome</keyword>
<dbReference type="Gene3D" id="3.40.50.300">
    <property type="entry name" value="P-loop containing nucleotide triphosphate hydrolases"/>
    <property type="match status" value="1"/>
</dbReference>
<dbReference type="InterPro" id="IPR002740">
    <property type="entry name" value="EVE_domain"/>
</dbReference>
<dbReference type="Gene3D" id="3.10.590.10">
    <property type="entry name" value="ph1033 like domains"/>
    <property type="match status" value="1"/>
</dbReference>
<evidence type="ECO:0000259" key="1">
    <source>
        <dbReference type="SMART" id="SM00382"/>
    </source>
</evidence>
<gene>
    <name evidence="2" type="ORF">JYA64_07320</name>
</gene>
<organism evidence="2 3">
    <name type="scientific">Fictibacillus barbaricus</name>
    <dbReference type="NCBI Taxonomy" id="182136"/>
    <lineage>
        <taxon>Bacteria</taxon>
        <taxon>Bacillati</taxon>
        <taxon>Bacillota</taxon>
        <taxon>Bacilli</taxon>
        <taxon>Bacillales</taxon>
        <taxon>Fictibacillaceae</taxon>
        <taxon>Fictibacillus</taxon>
    </lineage>
</organism>
<proteinExistence type="predicted"/>
<dbReference type="InterPro" id="IPR027417">
    <property type="entry name" value="P-loop_NTPase"/>
</dbReference>
<dbReference type="RefSeq" id="WP_188403270.1">
    <property type="nucleotide sequence ID" value="NZ_BMCE01000002.1"/>
</dbReference>
<dbReference type="SUPFAM" id="SSF52540">
    <property type="entry name" value="P-loop containing nucleoside triphosphate hydrolases"/>
    <property type="match status" value="1"/>
</dbReference>
<dbReference type="Pfam" id="PF07728">
    <property type="entry name" value="AAA_5"/>
    <property type="match status" value="1"/>
</dbReference>
<reference evidence="2 3" key="1">
    <citation type="submission" date="2021-01" db="EMBL/GenBank/DDBJ databases">
        <title>Genome Sequencing of Type Strains.</title>
        <authorList>
            <person name="Lemaire J.F."/>
            <person name="Inderbitzin P."/>
            <person name="Collins S.B."/>
            <person name="Wespe N."/>
            <person name="Knight-Connoni V."/>
        </authorList>
    </citation>
    <scope>NUCLEOTIDE SEQUENCE [LARGE SCALE GENOMIC DNA]</scope>
    <source>
        <strain evidence="2 3">DSM 14730</strain>
    </source>
</reference>
<dbReference type="PANTHER" id="PTHR37291:SF1">
    <property type="entry name" value="TYPE IV METHYL-DIRECTED RESTRICTION ENZYME ECOKMCRB SUBUNIT"/>
    <property type="match status" value="1"/>
</dbReference>
<dbReference type="CDD" id="cd00009">
    <property type="entry name" value="AAA"/>
    <property type="match status" value="1"/>
</dbReference>
<comment type="caution">
    <text evidence="2">The sequence shown here is derived from an EMBL/GenBank/DDBJ whole genome shotgun (WGS) entry which is preliminary data.</text>
</comment>
<dbReference type="Pfam" id="PF01878">
    <property type="entry name" value="EVE"/>
    <property type="match status" value="1"/>
</dbReference>
<sequence>MAYWIFQGNPKHFPIDDYLRNNSIINWSVRQKHYIDEIQVGDKVFIWRSDGGEKNTGGIVALCEIHSKPYTEKDDIKVDLRLFEFRLKEEEGMLLRYKLKELPETMNLQIFKMTQGTNYRLLDEEFNRLKKYWDSPNLLIEKTQLSKVERFLGIFKEEATEWYKERADNLYKTHHFFEEFKKPEHLKNMNWEDVQELGEHINSYRMAIAKKRALGNMNAPIEKYQKSFFYLVHGEEPLDIRIQNFLTNKKYQLFGFGISVVSELVGNVFPEKYCYYNQRDKVALENILELVPSYTRGDTFATKFMKFHETLKENQIVEKYLEIVGKQTELPIYYEIDQFFSYIFENFGKKGNLVSIEKDEQKYWLLSAGEANFLWNNFLKNEQISIGWKELGNLKKYSSKREITEALKEINQLNYNPNNDALANYQFCFEMKAGDYVFIKKGKKQIIGYGKIVSDYQFDPNKEFHHSIRDVEWLQIGEWDVSSEPLSTKTLTDITPYHDFVERLLEIVVPKNESFYQMPDDNITGNVIKEDTFDEEQILSEIFMSGNEIQDILETLDYKNNIILQGPPGVGKTFLAKRLAYLHMGRKGDENIEMIQFHQSYSYEEFIRGYKPNGEGNFILKDGVFYSFSKKACESPEENFYMIIDEINRGNLSKIFGEVMMLIEADKRGKKYAVKLAYSEGEESFYIPKNLFLIGTMNTADRSLALVDYALRRRFSFISIEPGFHTVSFKEYLENKGISKGFIEKLVASVTDINQEIINDTVHLGKGYEIGHSYFCPNVEKVEDEQNWYDRIIRLEIAPLLREYWFDQEEKVNELLARLQ</sequence>